<evidence type="ECO:0000313" key="4">
    <source>
        <dbReference type="Proteomes" id="UP000694559"/>
    </source>
</evidence>
<dbReference type="InterPro" id="IPR050216">
    <property type="entry name" value="LRR_domain-containing"/>
</dbReference>
<dbReference type="OrthoDB" id="2151624at2759"/>
<dbReference type="PROSITE" id="PS51450">
    <property type="entry name" value="LRR"/>
    <property type="match status" value="1"/>
</dbReference>
<name>A0A8C6XUS2_NAJNA</name>
<dbReference type="Gene3D" id="3.80.10.10">
    <property type="entry name" value="Ribonuclease Inhibitor"/>
    <property type="match status" value="1"/>
</dbReference>
<dbReference type="Proteomes" id="UP000694559">
    <property type="component" value="Unplaced"/>
</dbReference>
<dbReference type="InterPro" id="IPR003591">
    <property type="entry name" value="Leu-rich_rpt_typical-subtyp"/>
</dbReference>
<keyword evidence="4" id="KW-1185">Reference proteome</keyword>
<organism evidence="3 4">
    <name type="scientific">Naja naja</name>
    <name type="common">Indian cobra</name>
    <dbReference type="NCBI Taxonomy" id="35670"/>
    <lineage>
        <taxon>Eukaryota</taxon>
        <taxon>Metazoa</taxon>
        <taxon>Chordata</taxon>
        <taxon>Craniata</taxon>
        <taxon>Vertebrata</taxon>
        <taxon>Euteleostomi</taxon>
        <taxon>Lepidosauria</taxon>
        <taxon>Squamata</taxon>
        <taxon>Bifurcata</taxon>
        <taxon>Unidentata</taxon>
        <taxon>Episquamata</taxon>
        <taxon>Toxicofera</taxon>
        <taxon>Serpentes</taxon>
        <taxon>Colubroidea</taxon>
        <taxon>Elapidae</taxon>
        <taxon>Elapinae</taxon>
        <taxon>Naja</taxon>
    </lineage>
</organism>
<reference evidence="3" key="1">
    <citation type="submission" date="2025-08" db="UniProtKB">
        <authorList>
            <consortium name="Ensembl"/>
        </authorList>
    </citation>
    <scope>IDENTIFICATION</scope>
</reference>
<keyword evidence="2" id="KW-0677">Repeat</keyword>
<evidence type="ECO:0000313" key="3">
    <source>
        <dbReference type="Ensembl" id="ENSNNAP00000020135.1"/>
    </source>
</evidence>
<dbReference type="AlphaFoldDB" id="A0A8C6XUS2"/>
<dbReference type="InterPro" id="IPR001611">
    <property type="entry name" value="Leu-rich_rpt"/>
</dbReference>
<dbReference type="OMA" id="TCNLAGL"/>
<dbReference type="Pfam" id="PF00560">
    <property type="entry name" value="LRR_1"/>
    <property type="match status" value="1"/>
</dbReference>
<dbReference type="Pfam" id="PF13855">
    <property type="entry name" value="LRR_8"/>
    <property type="match status" value="1"/>
</dbReference>
<keyword evidence="1" id="KW-0433">Leucine-rich repeat</keyword>
<sequence length="128" mass="13881">SPWRAWRRSPPPGLSGALNLSGRGLDELPEGLCAAVGSSLSVLSLRRNRLAHLPSAAALRHLGRLAELDLSHNRLRCLRDDGQALALLRGLRKLNLSHNQLGGEETLPSGLGELPQLEELDLSFNRLS</sequence>
<evidence type="ECO:0000256" key="1">
    <source>
        <dbReference type="ARBA" id="ARBA00022614"/>
    </source>
</evidence>
<dbReference type="PANTHER" id="PTHR48051">
    <property type="match status" value="1"/>
</dbReference>
<reference evidence="3" key="2">
    <citation type="submission" date="2025-09" db="UniProtKB">
        <authorList>
            <consortium name="Ensembl"/>
        </authorList>
    </citation>
    <scope>IDENTIFICATION</scope>
</reference>
<accession>A0A8C6XUS2</accession>
<dbReference type="PRINTS" id="PR00019">
    <property type="entry name" value="LEURICHRPT"/>
</dbReference>
<dbReference type="InterPro" id="IPR032675">
    <property type="entry name" value="LRR_dom_sf"/>
</dbReference>
<proteinExistence type="predicted"/>
<dbReference type="Ensembl" id="ENSNNAT00000021126.1">
    <property type="protein sequence ID" value="ENSNNAP00000020135.1"/>
    <property type="gene ID" value="ENSNNAG00000013381.1"/>
</dbReference>
<dbReference type="SMART" id="SM00369">
    <property type="entry name" value="LRR_TYP"/>
    <property type="match status" value="3"/>
</dbReference>
<dbReference type="GO" id="GO:0005737">
    <property type="term" value="C:cytoplasm"/>
    <property type="evidence" value="ECO:0007669"/>
    <property type="project" value="TreeGrafter"/>
</dbReference>
<dbReference type="PANTHER" id="PTHR48051:SF1">
    <property type="entry name" value="RAS SUPPRESSOR PROTEIN 1"/>
    <property type="match status" value="1"/>
</dbReference>
<evidence type="ECO:0000256" key="2">
    <source>
        <dbReference type="ARBA" id="ARBA00022737"/>
    </source>
</evidence>
<dbReference type="SUPFAM" id="SSF52058">
    <property type="entry name" value="L domain-like"/>
    <property type="match status" value="1"/>
</dbReference>
<protein>
    <submittedName>
        <fullName evidence="3">Uncharacterized protein</fullName>
    </submittedName>
</protein>